<dbReference type="EMBL" id="QQAX01000004">
    <property type="protein sequence ID" value="RDI46997.1"/>
    <property type="molecule type" value="Genomic_DNA"/>
</dbReference>
<comment type="caution">
    <text evidence="1">The sequence shown here is derived from an EMBL/GenBank/DDBJ whole genome shotgun (WGS) entry which is preliminary data.</text>
</comment>
<proteinExistence type="predicted"/>
<dbReference type="PANTHER" id="PTHR34512:SF30">
    <property type="entry name" value="OUTER MEMBRANE PROTEIN ASSEMBLY FACTOR BAMB"/>
    <property type="match status" value="1"/>
</dbReference>
<dbReference type="PANTHER" id="PTHR34512">
    <property type="entry name" value="CELL SURFACE PROTEIN"/>
    <property type="match status" value="1"/>
</dbReference>
<evidence type="ECO:0000313" key="1">
    <source>
        <dbReference type="EMBL" id="RDI46997.1"/>
    </source>
</evidence>
<organism evidence="1 2">
    <name type="scientific">Aquicella lusitana</name>
    <dbReference type="NCBI Taxonomy" id="254246"/>
    <lineage>
        <taxon>Bacteria</taxon>
        <taxon>Pseudomonadati</taxon>
        <taxon>Pseudomonadota</taxon>
        <taxon>Gammaproteobacteria</taxon>
        <taxon>Legionellales</taxon>
        <taxon>Coxiellaceae</taxon>
        <taxon>Aquicella</taxon>
    </lineage>
</organism>
<dbReference type="InterPro" id="IPR011047">
    <property type="entry name" value="Quinoprotein_ADH-like_sf"/>
</dbReference>
<evidence type="ECO:0000313" key="2">
    <source>
        <dbReference type="Proteomes" id="UP000254720"/>
    </source>
</evidence>
<dbReference type="AlphaFoldDB" id="A0A370GTI2"/>
<accession>A0A370GTI2</accession>
<name>A0A370GTI2_9COXI</name>
<protein>
    <submittedName>
        <fullName evidence="1">Putative pyrroloquinoline-quinone-binding quinoprotein</fullName>
    </submittedName>
</protein>
<reference evidence="1 2" key="1">
    <citation type="submission" date="2018-07" db="EMBL/GenBank/DDBJ databases">
        <title>Genomic Encyclopedia of Type Strains, Phase IV (KMG-IV): sequencing the most valuable type-strain genomes for metagenomic binning, comparative biology and taxonomic classification.</title>
        <authorList>
            <person name="Goeker M."/>
        </authorList>
    </citation>
    <scope>NUCLEOTIDE SEQUENCE [LARGE SCALE GENOMIC DNA]</scope>
    <source>
        <strain evidence="1 2">DSM 16500</strain>
    </source>
</reference>
<keyword evidence="2" id="KW-1185">Reference proteome</keyword>
<dbReference type="InterPro" id="IPR018391">
    <property type="entry name" value="PQQ_b-propeller_rpt"/>
</dbReference>
<dbReference type="SMART" id="SM00564">
    <property type="entry name" value="PQQ"/>
    <property type="match status" value="3"/>
</dbReference>
<dbReference type="InterPro" id="IPR015943">
    <property type="entry name" value="WD40/YVTN_repeat-like_dom_sf"/>
</dbReference>
<gene>
    <name evidence="1" type="ORF">C8D86_104124</name>
</gene>
<dbReference type="Gene3D" id="2.130.10.10">
    <property type="entry name" value="YVTN repeat-like/Quinoprotein amine dehydrogenase"/>
    <property type="match status" value="1"/>
</dbReference>
<sequence>MTAFWRQFHGDGPSRGFAPVSSRPAIDPQWRTEVGRVGYASPVIGPDNTIYIGTLDDELVAVNPNGSIRWRREIRPGHGRSIISGSPAIDNDGNIYLIATQATQSVDHRGEDGRRQLKLHSTLYSFDPNGNRRWLYHFPTTSSSGYEPGGFSFSSPKVFSDQETYIFISVRFGTVDFLLEMMVLDQAGEVVHRQEIVKYPPSPITAGSNIGDILGDIWDFISSPIDFDVSGVNSGVTPLEELFGWAEPTIAIADFSSYENRPIIVIDDGHKTLAAYRWQDRCLIKLWAKVASKHRAAASPAVFTNSTIAQGQKDGTVALYNLINGQELAKPWFKAGKSVYSPPVSFGRQLYLVAKQEVIMLDSDLKLLQTFRTIGTSLGAPAISAKYLYVSARDGLWTFNFDLERVAKNEEFSGGVSSPAISRDGTVYSMDLNRTLWAF</sequence>
<dbReference type="SUPFAM" id="SSF50998">
    <property type="entry name" value="Quinoprotein alcohol dehydrogenase-like"/>
    <property type="match status" value="1"/>
</dbReference>
<dbReference type="RefSeq" id="WP_170131749.1">
    <property type="nucleotide sequence ID" value="NZ_LR699114.1"/>
</dbReference>
<dbReference type="Proteomes" id="UP000254720">
    <property type="component" value="Unassembled WGS sequence"/>
</dbReference>